<dbReference type="InterPro" id="IPR002509">
    <property type="entry name" value="NODB_dom"/>
</dbReference>
<name>A0A645HEI6_9ZZZZ</name>
<dbReference type="GO" id="GO:0016810">
    <property type="term" value="F:hydrolase activity, acting on carbon-nitrogen (but not peptide) bonds"/>
    <property type="evidence" value="ECO:0007669"/>
    <property type="project" value="InterPro"/>
</dbReference>
<evidence type="ECO:0000256" key="1">
    <source>
        <dbReference type="ARBA" id="ARBA00022723"/>
    </source>
</evidence>
<evidence type="ECO:0000256" key="2">
    <source>
        <dbReference type="ARBA" id="ARBA00022801"/>
    </source>
</evidence>
<dbReference type="GO" id="GO:0016020">
    <property type="term" value="C:membrane"/>
    <property type="evidence" value="ECO:0007669"/>
    <property type="project" value="TreeGrafter"/>
</dbReference>
<dbReference type="InterPro" id="IPR050248">
    <property type="entry name" value="Polysacc_deacetylase_ArnD"/>
</dbReference>
<dbReference type="GO" id="GO:0005975">
    <property type="term" value="P:carbohydrate metabolic process"/>
    <property type="evidence" value="ECO:0007669"/>
    <property type="project" value="InterPro"/>
</dbReference>
<dbReference type="Gene3D" id="3.20.20.370">
    <property type="entry name" value="Glycoside hydrolase/deacetylase"/>
    <property type="match status" value="1"/>
</dbReference>
<dbReference type="PROSITE" id="PS51677">
    <property type="entry name" value="NODB"/>
    <property type="match status" value="1"/>
</dbReference>
<evidence type="ECO:0000259" key="3">
    <source>
        <dbReference type="PROSITE" id="PS51677"/>
    </source>
</evidence>
<reference evidence="4" key="1">
    <citation type="submission" date="2019-08" db="EMBL/GenBank/DDBJ databases">
        <authorList>
            <person name="Kucharzyk K."/>
            <person name="Murdoch R.W."/>
            <person name="Higgins S."/>
            <person name="Loffler F."/>
        </authorList>
    </citation>
    <scope>NUCLEOTIDE SEQUENCE</scope>
</reference>
<organism evidence="4">
    <name type="scientific">bioreactor metagenome</name>
    <dbReference type="NCBI Taxonomy" id="1076179"/>
    <lineage>
        <taxon>unclassified sequences</taxon>
        <taxon>metagenomes</taxon>
        <taxon>ecological metagenomes</taxon>
    </lineage>
</organism>
<keyword evidence="1" id="KW-0479">Metal-binding</keyword>
<sequence length="82" mass="9295">MWSIDTLDWKTRDVQSTINETMNNAKDGDIILLHDIHAESKDAAIQIIPMLIEKGFQVVTVNEMMSAKGIQMENGKSYSRAR</sequence>
<comment type="caution">
    <text evidence="4">The sequence shown here is derived from an EMBL/GenBank/DDBJ whole genome shotgun (WGS) entry which is preliminary data.</text>
</comment>
<dbReference type="EC" id="3.5.1.-" evidence="4"/>
<gene>
    <name evidence="4" type="primary">pdaC_3</name>
    <name evidence="4" type="ORF">SDC9_184293</name>
</gene>
<dbReference type="PANTHER" id="PTHR10587">
    <property type="entry name" value="GLYCOSYL TRANSFERASE-RELATED"/>
    <property type="match status" value="1"/>
</dbReference>
<dbReference type="InterPro" id="IPR011330">
    <property type="entry name" value="Glyco_hydro/deAcase_b/a-brl"/>
</dbReference>
<evidence type="ECO:0000313" key="4">
    <source>
        <dbReference type="EMBL" id="MPN36782.1"/>
    </source>
</evidence>
<feature type="domain" description="NodB homology" evidence="3">
    <location>
        <begin position="1"/>
        <end position="59"/>
    </location>
</feature>
<keyword evidence="2 4" id="KW-0378">Hydrolase</keyword>
<dbReference type="PANTHER" id="PTHR10587:SF133">
    <property type="entry name" value="CHITIN DEACETYLASE 1-RELATED"/>
    <property type="match status" value="1"/>
</dbReference>
<dbReference type="GO" id="GO:0046872">
    <property type="term" value="F:metal ion binding"/>
    <property type="evidence" value="ECO:0007669"/>
    <property type="project" value="UniProtKB-KW"/>
</dbReference>
<dbReference type="AlphaFoldDB" id="A0A645HEI6"/>
<dbReference type="EMBL" id="VSSQ01091113">
    <property type="protein sequence ID" value="MPN36782.1"/>
    <property type="molecule type" value="Genomic_DNA"/>
</dbReference>
<protein>
    <submittedName>
        <fullName evidence="4">Peptidoglycan-N-acetylmuramic acid deacetylase PdaC</fullName>
        <ecNumber evidence="4">3.5.1.-</ecNumber>
    </submittedName>
</protein>
<proteinExistence type="predicted"/>
<accession>A0A645HEI6</accession>
<dbReference type="SUPFAM" id="SSF88713">
    <property type="entry name" value="Glycoside hydrolase/deacetylase"/>
    <property type="match status" value="1"/>
</dbReference>